<evidence type="ECO:0000256" key="1">
    <source>
        <dbReference type="ARBA" id="ARBA00004651"/>
    </source>
</evidence>
<gene>
    <name evidence="9" type="ORF">C900_04194</name>
</gene>
<evidence type="ECO:0000256" key="8">
    <source>
        <dbReference type="SAM" id="Phobius"/>
    </source>
</evidence>
<accession>L8K1L7</accession>
<keyword evidence="3" id="KW-0328">Glycosyltransferase</keyword>
<dbReference type="PANTHER" id="PTHR33908:SF11">
    <property type="entry name" value="MEMBRANE PROTEIN"/>
    <property type="match status" value="1"/>
</dbReference>
<feature type="transmembrane region" description="Helical" evidence="8">
    <location>
        <begin position="12"/>
        <end position="30"/>
    </location>
</feature>
<dbReference type="EMBL" id="AMZN01000006">
    <property type="protein sequence ID" value="ELR73342.1"/>
    <property type="molecule type" value="Genomic_DNA"/>
</dbReference>
<feature type="transmembrane region" description="Helical" evidence="8">
    <location>
        <begin position="244"/>
        <end position="265"/>
    </location>
</feature>
<name>L8K1L7_9BACT</name>
<reference evidence="9 10" key="1">
    <citation type="submission" date="2012-12" db="EMBL/GenBank/DDBJ databases">
        <title>Genome assembly of Fulvivirga imtechensis AK7.</title>
        <authorList>
            <person name="Nupur N."/>
            <person name="Khatri I."/>
            <person name="Kumar R."/>
            <person name="Subramanian S."/>
            <person name="Pinnaka A."/>
        </authorList>
    </citation>
    <scope>NUCLEOTIDE SEQUENCE [LARGE SCALE GENOMIC DNA]</scope>
    <source>
        <strain evidence="9 10">AK7</strain>
    </source>
</reference>
<dbReference type="RefSeq" id="WP_009577923.1">
    <property type="nucleotide sequence ID" value="NZ_AMZN01000006.1"/>
</dbReference>
<evidence type="ECO:0000256" key="6">
    <source>
        <dbReference type="ARBA" id="ARBA00022989"/>
    </source>
</evidence>
<feature type="transmembrane region" description="Helical" evidence="8">
    <location>
        <begin position="182"/>
        <end position="197"/>
    </location>
</feature>
<proteinExistence type="predicted"/>
<dbReference type="PANTHER" id="PTHR33908">
    <property type="entry name" value="MANNOSYLTRANSFERASE YKCB-RELATED"/>
    <property type="match status" value="1"/>
</dbReference>
<feature type="transmembrane region" description="Helical" evidence="8">
    <location>
        <begin position="135"/>
        <end position="153"/>
    </location>
</feature>
<dbReference type="InterPro" id="IPR050297">
    <property type="entry name" value="LipidA_mod_glycosyltrf_83"/>
</dbReference>
<comment type="caution">
    <text evidence="9">The sequence shown here is derived from an EMBL/GenBank/DDBJ whole genome shotgun (WGS) entry which is preliminary data.</text>
</comment>
<keyword evidence="10" id="KW-1185">Reference proteome</keyword>
<evidence type="ECO:0000256" key="4">
    <source>
        <dbReference type="ARBA" id="ARBA00022679"/>
    </source>
</evidence>
<sequence length="524" mass="60795">MKLVKPTNKLYVYLTAFFLVQIMLIAFYPANRTEVDDGFWYAAGIRDEPYLKLFNPRFFLFLPLFKALYELVSLTGLRIDAYHFMCAVSMIFAGLTLVLLYDILRQYMHFKTKTAFFIVALLAISYQFWRYSVEAEVYVLSMFLIVLILKLCLKLKESASWHHVLLLCILGAFTTLLYKPNFIPLYAVFPAIFLYYKRYKAFIVYYALSAVFIVGSFFIVYLQLPEEGTFLTYLFGGTNHPVGNPAVSVLVITSNILSLMWIFGFEEATTFIIDKFPHKVIQEELFLAQQIGREKYLLLGVLCLLALLFIILVVNAIRRRDVFKMGRFRILAIMALWVLVYGGFLLLMDPTSNEPWLMLQIPILVFFGAILIEPLSKSLQWIAPTFLVLVFINNTVGGMNLLRQLDYDYYYKKSEWLINNATGDDYIISYGPMSFIRYLRYYTDAEILNMEEGQGRALTVLKTPEKVSGEIYLSENIFHPPPAIMYRSQVNVVSLFKLYEEKGYRTELISGEGDRFATYKLIMK</sequence>
<evidence type="ECO:0000256" key="7">
    <source>
        <dbReference type="ARBA" id="ARBA00023136"/>
    </source>
</evidence>
<feature type="transmembrane region" description="Helical" evidence="8">
    <location>
        <begin position="160"/>
        <end position="176"/>
    </location>
</feature>
<dbReference type="GO" id="GO:0009103">
    <property type="term" value="P:lipopolysaccharide biosynthetic process"/>
    <property type="evidence" value="ECO:0007669"/>
    <property type="project" value="UniProtKB-ARBA"/>
</dbReference>
<keyword evidence="5 8" id="KW-0812">Transmembrane</keyword>
<dbReference type="GO" id="GO:0016763">
    <property type="term" value="F:pentosyltransferase activity"/>
    <property type="evidence" value="ECO:0007669"/>
    <property type="project" value="TreeGrafter"/>
</dbReference>
<feature type="transmembrane region" description="Helical" evidence="8">
    <location>
        <begin position="329"/>
        <end position="348"/>
    </location>
</feature>
<evidence type="ECO:0008006" key="11">
    <source>
        <dbReference type="Google" id="ProtNLM"/>
    </source>
</evidence>
<keyword evidence="4" id="KW-0808">Transferase</keyword>
<keyword evidence="6 8" id="KW-1133">Transmembrane helix</keyword>
<feature type="transmembrane region" description="Helical" evidence="8">
    <location>
        <begin position="296"/>
        <end position="317"/>
    </location>
</feature>
<protein>
    <recommendedName>
        <fullName evidence="11">Glycosyltransferase RgtA/B/C/D-like domain-containing protein</fullName>
    </recommendedName>
</protein>
<evidence type="ECO:0000256" key="5">
    <source>
        <dbReference type="ARBA" id="ARBA00022692"/>
    </source>
</evidence>
<feature type="transmembrane region" description="Helical" evidence="8">
    <location>
        <begin position="355"/>
        <end position="375"/>
    </location>
</feature>
<feature type="transmembrane region" description="Helical" evidence="8">
    <location>
        <begin position="204"/>
        <end position="224"/>
    </location>
</feature>
<dbReference type="Proteomes" id="UP000011135">
    <property type="component" value="Unassembled WGS sequence"/>
</dbReference>
<comment type="subcellular location">
    <subcellularLocation>
        <location evidence="1">Cell membrane</location>
        <topology evidence="1">Multi-pass membrane protein</topology>
    </subcellularLocation>
</comment>
<dbReference type="STRING" id="1237149.C900_04194"/>
<keyword evidence="7 8" id="KW-0472">Membrane</keyword>
<organism evidence="9 10">
    <name type="scientific">Fulvivirga imtechensis AK7</name>
    <dbReference type="NCBI Taxonomy" id="1237149"/>
    <lineage>
        <taxon>Bacteria</taxon>
        <taxon>Pseudomonadati</taxon>
        <taxon>Bacteroidota</taxon>
        <taxon>Cytophagia</taxon>
        <taxon>Cytophagales</taxon>
        <taxon>Fulvivirgaceae</taxon>
        <taxon>Fulvivirga</taxon>
    </lineage>
</organism>
<keyword evidence="2" id="KW-1003">Cell membrane</keyword>
<evidence type="ECO:0000313" key="10">
    <source>
        <dbReference type="Proteomes" id="UP000011135"/>
    </source>
</evidence>
<feature type="transmembrane region" description="Helical" evidence="8">
    <location>
        <begin position="381"/>
        <end position="402"/>
    </location>
</feature>
<feature type="transmembrane region" description="Helical" evidence="8">
    <location>
        <begin position="81"/>
        <end position="101"/>
    </location>
</feature>
<dbReference type="AlphaFoldDB" id="L8K1L7"/>
<evidence type="ECO:0000256" key="2">
    <source>
        <dbReference type="ARBA" id="ARBA00022475"/>
    </source>
</evidence>
<evidence type="ECO:0000256" key="3">
    <source>
        <dbReference type="ARBA" id="ARBA00022676"/>
    </source>
</evidence>
<dbReference type="OrthoDB" id="1490199at2"/>
<evidence type="ECO:0000313" key="9">
    <source>
        <dbReference type="EMBL" id="ELR73342.1"/>
    </source>
</evidence>
<dbReference type="GO" id="GO:0005886">
    <property type="term" value="C:plasma membrane"/>
    <property type="evidence" value="ECO:0007669"/>
    <property type="project" value="UniProtKB-SubCell"/>
</dbReference>
<feature type="transmembrane region" description="Helical" evidence="8">
    <location>
        <begin position="113"/>
        <end position="129"/>
    </location>
</feature>